<keyword evidence="3" id="KW-1185">Reference proteome</keyword>
<dbReference type="Pfam" id="PF18029">
    <property type="entry name" value="Glyoxalase_6"/>
    <property type="match status" value="1"/>
</dbReference>
<dbReference type="OrthoDB" id="5524593at2"/>
<dbReference type="RefSeq" id="WP_015883070.1">
    <property type="nucleotide sequence ID" value="NC_012669.1"/>
</dbReference>
<sequence length="145" mass="15828">MSVRWGLTVDTADPPELARFWAGALRYAEPDPPAGYADWGAWLLAQGVPEQEWGDSAYLADPQGVGPSLSFLRVPEAKVVKNRLHLDLKVSGGRDVPQRERERRIRAEVARLTDAGARTLTEHAGPGGLDHVTMADPEGNEFCVV</sequence>
<evidence type="ECO:0000313" key="3">
    <source>
        <dbReference type="Proteomes" id="UP000007962"/>
    </source>
</evidence>
<dbReference type="KEGG" id="bcv:Bcav_2585"/>
<accession>C5BXE7</accession>
<dbReference type="AlphaFoldDB" id="C5BXE7"/>
<reference evidence="2 3" key="1">
    <citation type="journal article" date="2009" name="Stand. Genomic Sci.">
        <title>Complete genome sequence of Beutenbergia cavernae type strain (HKI 0122).</title>
        <authorList>
            <person name="Land M."/>
            <person name="Pukall R."/>
            <person name="Abt B."/>
            <person name="Goker M."/>
            <person name="Rohde M."/>
            <person name="Glavina Del Rio T."/>
            <person name="Tice H."/>
            <person name="Copeland A."/>
            <person name="Cheng J.F."/>
            <person name="Lucas S."/>
            <person name="Chen F."/>
            <person name="Nolan M."/>
            <person name="Bruce D."/>
            <person name="Goodwin L."/>
            <person name="Pitluck S."/>
            <person name="Ivanova N."/>
            <person name="Mavromatis K."/>
            <person name="Ovchinnikova G."/>
            <person name="Pati A."/>
            <person name="Chen A."/>
            <person name="Palaniappan K."/>
            <person name="Hauser L."/>
            <person name="Chang Y.J."/>
            <person name="Jefferies C.C."/>
            <person name="Saunders E."/>
            <person name="Brettin T."/>
            <person name="Detter J.C."/>
            <person name="Han C."/>
            <person name="Chain P."/>
            <person name="Bristow J."/>
            <person name="Eisen J.A."/>
            <person name="Markowitz V."/>
            <person name="Hugenholtz P."/>
            <person name="Kyrpides N.C."/>
            <person name="Klenk H.P."/>
            <person name="Lapidus A."/>
        </authorList>
    </citation>
    <scope>NUCLEOTIDE SEQUENCE [LARGE SCALE GENOMIC DNA]</scope>
    <source>
        <strain evidence="3">ATCC BAA-8 / DSM 12333 / NBRC 16432</strain>
    </source>
</reference>
<evidence type="ECO:0000313" key="2">
    <source>
        <dbReference type="EMBL" id="ACQ80830.1"/>
    </source>
</evidence>
<protein>
    <recommendedName>
        <fullName evidence="1">Glyoxalase-like domain-containing protein</fullName>
    </recommendedName>
</protein>
<gene>
    <name evidence="2" type="ordered locus">Bcav_2585</name>
</gene>
<dbReference type="STRING" id="471853.Bcav_2585"/>
<dbReference type="InterPro" id="IPR029068">
    <property type="entry name" value="Glyas_Bleomycin-R_OHBP_Dase"/>
</dbReference>
<dbReference type="eggNOG" id="COG0346">
    <property type="taxonomic scope" value="Bacteria"/>
</dbReference>
<name>C5BXE7_BEUC1</name>
<dbReference type="HOGENOM" id="CLU_108054_1_1_11"/>
<dbReference type="Gene3D" id="3.10.180.10">
    <property type="entry name" value="2,3-Dihydroxybiphenyl 1,2-Dioxygenase, domain 1"/>
    <property type="match status" value="1"/>
</dbReference>
<proteinExistence type="predicted"/>
<dbReference type="PANTHER" id="PTHR35908:SF1">
    <property type="entry name" value="CONSERVED PROTEIN"/>
    <property type="match status" value="1"/>
</dbReference>
<dbReference type="InterPro" id="IPR041581">
    <property type="entry name" value="Glyoxalase_6"/>
</dbReference>
<dbReference type="EMBL" id="CP001618">
    <property type="protein sequence ID" value="ACQ80830.1"/>
    <property type="molecule type" value="Genomic_DNA"/>
</dbReference>
<feature type="domain" description="Glyoxalase-like" evidence="1">
    <location>
        <begin position="7"/>
        <end position="145"/>
    </location>
</feature>
<evidence type="ECO:0000259" key="1">
    <source>
        <dbReference type="Pfam" id="PF18029"/>
    </source>
</evidence>
<dbReference type="SUPFAM" id="SSF54593">
    <property type="entry name" value="Glyoxalase/Bleomycin resistance protein/Dihydroxybiphenyl dioxygenase"/>
    <property type="match status" value="1"/>
</dbReference>
<dbReference type="PANTHER" id="PTHR35908">
    <property type="entry name" value="HYPOTHETICAL FUSION PROTEIN"/>
    <property type="match status" value="1"/>
</dbReference>
<dbReference type="Proteomes" id="UP000007962">
    <property type="component" value="Chromosome"/>
</dbReference>
<organism evidence="2 3">
    <name type="scientific">Beutenbergia cavernae (strain ATCC BAA-8 / DSM 12333 / CCUG 43141 / JCM 11478 / NBRC 16432 / NCIMB 13614 / HKI 0122)</name>
    <dbReference type="NCBI Taxonomy" id="471853"/>
    <lineage>
        <taxon>Bacteria</taxon>
        <taxon>Bacillati</taxon>
        <taxon>Actinomycetota</taxon>
        <taxon>Actinomycetes</taxon>
        <taxon>Micrococcales</taxon>
        <taxon>Beutenbergiaceae</taxon>
        <taxon>Beutenbergia</taxon>
    </lineage>
</organism>